<gene>
    <name evidence="10" type="ORF">BDN70DRAFT_978844</name>
</gene>
<comment type="caution">
    <text evidence="10">The sequence shown here is derived from an EMBL/GenBank/DDBJ whole genome shotgun (WGS) entry which is preliminary data.</text>
</comment>
<evidence type="ECO:0000256" key="7">
    <source>
        <dbReference type="ARBA" id="ARBA00023136"/>
    </source>
</evidence>
<feature type="transmembrane region" description="Helical" evidence="9">
    <location>
        <begin position="438"/>
        <end position="457"/>
    </location>
</feature>
<name>A0A9P5YL38_9AGAR</name>
<dbReference type="Proteomes" id="UP000807469">
    <property type="component" value="Unassembled WGS sequence"/>
</dbReference>
<feature type="transmembrane region" description="Helical" evidence="9">
    <location>
        <begin position="68"/>
        <end position="87"/>
    </location>
</feature>
<comment type="subcellular location">
    <subcellularLocation>
        <location evidence="1">Cell membrane</location>
        <topology evidence="1">Multi-pass membrane protein</topology>
    </subcellularLocation>
</comment>
<dbReference type="OrthoDB" id="1368at2759"/>
<proteinExistence type="predicted"/>
<keyword evidence="3" id="KW-1003">Cell membrane</keyword>
<evidence type="ECO:0000256" key="4">
    <source>
        <dbReference type="ARBA" id="ARBA00022692"/>
    </source>
</evidence>
<dbReference type="GO" id="GO:0005886">
    <property type="term" value="C:plasma membrane"/>
    <property type="evidence" value="ECO:0007669"/>
    <property type="project" value="UniProtKB-SubCell"/>
</dbReference>
<protein>
    <submittedName>
        <fullName evidence="10">UPF0187-domain-containing protein</fullName>
    </submittedName>
</protein>
<keyword evidence="5 9" id="KW-1133">Transmembrane helix</keyword>
<dbReference type="EMBL" id="MU155763">
    <property type="protein sequence ID" value="KAF9471087.1"/>
    <property type="molecule type" value="Genomic_DNA"/>
</dbReference>
<evidence type="ECO:0000256" key="5">
    <source>
        <dbReference type="ARBA" id="ARBA00022989"/>
    </source>
</evidence>
<feature type="transmembrane region" description="Helical" evidence="9">
    <location>
        <begin position="31"/>
        <end position="56"/>
    </location>
</feature>
<dbReference type="InterPro" id="IPR044669">
    <property type="entry name" value="YneE/VCCN1/2-like"/>
</dbReference>
<accession>A0A9P5YL38</accession>
<evidence type="ECO:0000256" key="3">
    <source>
        <dbReference type="ARBA" id="ARBA00022475"/>
    </source>
</evidence>
<dbReference type="PANTHER" id="PTHR33281:SF19">
    <property type="entry name" value="VOLTAGE-DEPENDENT ANION CHANNEL-FORMING PROTEIN YNEE"/>
    <property type="match status" value="1"/>
</dbReference>
<dbReference type="GO" id="GO:0005254">
    <property type="term" value="F:chloride channel activity"/>
    <property type="evidence" value="ECO:0007669"/>
    <property type="project" value="InterPro"/>
</dbReference>
<keyword evidence="4 9" id="KW-0812">Transmembrane</keyword>
<dbReference type="PANTHER" id="PTHR33281">
    <property type="entry name" value="UPF0187 PROTEIN YNEE"/>
    <property type="match status" value="1"/>
</dbReference>
<evidence type="ECO:0000256" key="6">
    <source>
        <dbReference type="ARBA" id="ARBA00023065"/>
    </source>
</evidence>
<keyword evidence="11" id="KW-1185">Reference proteome</keyword>
<evidence type="ECO:0000256" key="2">
    <source>
        <dbReference type="ARBA" id="ARBA00022448"/>
    </source>
</evidence>
<evidence type="ECO:0000313" key="10">
    <source>
        <dbReference type="EMBL" id="KAF9471087.1"/>
    </source>
</evidence>
<organism evidence="10 11">
    <name type="scientific">Pholiota conissans</name>
    <dbReference type="NCBI Taxonomy" id="109636"/>
    <lineage>
        <taxon>Eukaryota</taxon>
        <taxon>Fungi</taxon>
        <taxon>Dikarya</taxon>
        <taxon>Basidiomycota</taxon>
        <taxon>Agaricomycotina</taxon>
        <taxon>Agaricomycetes</taxon>
        <taxon>Agaricomycetidae</taxon>
        <taxon>Agaricales</taxon>
        <taxon>Agaricineae</taxon>
        <taxon>Strophariaceae</taxon>
        <taxon>Pholiota</taxon>
    </lineage>
</organism>
<sequence length="538" mass="60488">MSPVSRAETFSHQGFRVPDPFAPRRRPGASFVNAVLATALFRCWHILLFFAAWSTLITVLNKNGHSLFMQPTILTVVGTVLGFIISYRTTSSFERYNEGRRLWSQIIMASRTMSRTVWFHVPYTPPVGGQSIEEARARTMVEKKSVINLLEAFAVAIKHYLRGEDGIYYSDLYYLVKFLPAYALPAGMPSMTDRHSEDPPTKSPDSPMASQQSFAATMIHALQSPVSPGKSSVVIQPPPPGSNVLHNRSTNIDIVSYEQGLPRPVSIGSAGQRSLNFSALGSPNPKKGPLAEKERIILSREDEKYLFPAKMPPKYSFFDLFPFSLLVKYLTEKGREVKGKKAARMRAKMKNESVSHNLPLELSLYLSSYVAALQNRKICDVPTLNTLLGSLNQLVESLTGLERILTSPIPFSYSVHLWVVTIVYCLVLPFQIYTALQWLTIPSTIFISFIFFGFLVAGEEIENPFGYDKNDLNLDHFTYNIIRNELRAVTSAPPPDPQRWAFVPENNMLFTNNVDDRISPEEWISRGPVSMQTSLGQF</sequence>
<evidence type="ECO:0000256" key="9">
    <source>
        <dbReference type="SAM" id="Phobius"/>
    </source>
</evidence>
<dbReference type="Pfam" id="PF25539">
    <property type="entry name" value="Bestrophin_2"/>
    <property type="match status" value="2"/>
</dbReference>
<evidence type="ECO:0000256" key="1">
    <source>
        <dbReference type="ARBA" id="ARBA00004651"/>
    </source>
</evidence>
<feature type="transmembrane region" description="Helical" evidence="9">
    <location>
        <begin position="413"/>
        <end position="432"/>
    </location>
</feature>
<dbReference type="AlphaFoldDB" id="A0A9P5YL38"/>
<keyword evidence="2" id="KW-0813">Transport</keyword>
<keyword evidence="7 9" id="KW-0472">Membrane</keyword>
<evidence type="ECO:0000313" key="11">
    <source>
        <dbReference type="Proteomes" id="UP000807469"/>
    </source>
</evidence>
<feature type="region of interest" description="Disordered" evidence="8">
    <location>
        <begin position="190"/>
        <end position="210"/>
    </location>
</feature>
<evidence type="ECO:0000256" key="8">
    <source>
        <dbReference type="SAM" id="MobiDB-lite"/>
    </source>
</evidence>
<keyword evidence="6" id="KW-0406">Ion transport</keyword>
<reference evidence="10" key="1">
    <citation type="submission" date="2020-11" db="EMBL/GenBank/DDBJ databases">
        <authorList>
            <consortium name="DOE Joint Genome Institute"/>
            <person name="Ahrendt S."/>
            <person name="Riley R."/>
            <person name="Andreopoulos W."/>
            <person name="Labutti K."/>
            <person name="Pangilinan J."/>
            <person name="Ruiz-Duenas F.J."/>
            <person name="Barrasa J.M."/>
            <person name="Sanchez-Garcia M."/>
            <person name="Camarero S."/>
            <person name="Miyauchi S."/>
            <person name="Serrano A."/>
            <person name="Linde D."/>
            <person name="Babiker R."/>
            <person name="Drula E."/>
            <person name="Ayuso-Fernandez I."/>
            <person name="Pacheco R."/>
            <person name="Padilla G."/>
            <person name="Ferreira P."/>
            <person name="Barriuso J."/>
            <person name="Kellner H."/>
            <person name="Castanera R."/>
            <person name="Alfaro M."/>
            <person name="Ramirez L."/>
            <person name="Pisabarro A.G."/>
            <person name="Kuo A."/>
            <person name="Tritt A."/>
            <person name="Lipzen A."/>
            <person name="He G."/>
            <person name="Yan M."/>
            <person name="Ng V."/>
            <person name="Cullen D."/>
            <person name="Martin F."/>
            <person name="Rosso M.-N."/>
            <person name="Henrissat B."/>
            <person name="Hibbett D."/>
            <person name="Martinez A.T."/>
            <person name="Grigoriev I.V."/>
        </authorList>
    </citation>
    <scope>NUCLEOTIDE SEQUENCE</scope>
    <source>
        <strain evidence="10">CIRM-BRFM 674</strain>
    </source>
</reference>